<evidence type="ECO:0000256" key="2">
    <source>
        <dbReference type="SAM" id="Phobius"/>
    </source>
</evidence>
<evidence type="ECO:0000313" key="4">
    <source>
        <dbReference type="EMBL" id="OIQ99752.1"/>
    </source>
</evidence>
<sequence length="317" mass="34065">MTASSNSTDVNTLVIGGGGYIGAYLVPMLIAGGRRVTVMGRGEKPHYALPGGATYVAGDFGQRELISGLLDRHQEIIHLAYATVPNTSFENPLGDLLQNLPPTVQLFSEVADRGGKLILISSGGTVYGEAVKLPICEDHPTRPISPYGVTKLTLENYARLYAVTHGLKFVCVRPANAYGVGQRPFIGQGFISTAIASAMRGQPIKIFGQDGTVRDYIYVSDLASGIMSALEHGHMSETYNVGTGVGLSNKGVIQILSPLMKRMGFETIVEHLPERAFDVKANVLDSTKLQMQTGWKPKIGIEEGLTLTSEWIRNGSV</sequence>
<dbReference type="EMBL" id="MLJW01000102">
    <property type="protein sequence ID" value="OIQ99752.1"/>
    <property type="molecule type" value="Genomic_DNA"/>
</dbReference>
<keyword evidence="4" id="KW-0413">Isomerase</keyword>
<dbReference type="PANTHER" id="PTHR43000">
    <property type="entry name" value="DTDP-D-GLUCOSE 4,6-DEHYDRATASE-RELATED"/>
    <property type="match status" value="1"/>
</dbReference>
<evidence type="ECO:0000259" key="3">
    <source>
        <dbReference type="Pfam" id="PF01370"/>
    </source>
</evidence>
<dbReference type="InterPro" id="IPR036291">
    <property type="entry name" value="NAD(P)-bd_dom_sf"/>
</dbReference>
<dbReference type="InterPro" id="IPR001509">
    <property type="entry name" value="Epimerase_deHydtase"/>
</dbReference>
<comment type="similarity">
    <text evidence="1">Belongs to the NAD(P)-dependent epimerase/dehydratase family.</text>
</comment>
<dbReference type="Gene3D" id="3.40.50.720">
    <property type="entry name" value="NAD(P)-binding Rossmann-like Domain"/>
    <property type="match status" value="1"/>
</dbReference>
<gene>
    <name evidence="4" type="primary">galE_4</name>
    <name evidence="4" type="ORF">GALL_181490</name>
</gene>
<proteinExistence type="inferred from homology"/>
<accession>A0A1J5RTZ8</accession>
<keyword evidence="2" id="KW-0472">Membrane</keyword>
<organism evidence="4">
    <name type="scientific">mine drainage metagenome</name>
    <dbReference type="NCBI Taxonomy" id="410659"/>
    <lineage>
        <taxon>unclassified sequences</taxon>
        <taxon>metagenomes</taxon>
        <taxon>ecological metagenomes</taxon>
    </lineage>
</organism>
<feature type="transmembrane region" description="Helical" evidence="2">
    <location>
        <begin position="12"/>
        <end position="31"/>
    </location>
</feature>
<name>A0A1J5RTZ8_9ZZZZ</name>
<comment type="caution">
    <text evidence="4">The sequence shown here is derived from an EMBL/GenBank/DDBJ whole genome shotgun (WGS) entry which is preliminary data.</text>
</comment>
<feature type="domain" description="NAD-dependent epimerase/dehydratase" evidence="3">
    <location>
        <begin position="13"/>
        <end position="242"/>
    </location>
</feature>
<reference evidence="4" key="1">
    <citation type="submission" date="2016-10" db="EMBL/GenBank/DDBJ databases">
        <title>Sequence of Gallionella enrichment culture.</title>
        <authorList>
            <person name="Poehlein A."/>
            <person name="Muehling M."/>
            <person name="Daniel R."/>
        </authorList>
    </citation>
    <scope>NUCLEOTIDE SEQUENCE</scope>
</reference>
<dbReference type="AlphaFoldDB" id="A0A1J5RTZ8"/>
<keyword evidence="2" id="KW-0812">Transmembrane</keyword>
<protein>
    <submittedName>
        <fullName evidence="4">UDP-glucose 4-epimerase</fullName>
        <ecNumber evidence="4">5.1.3.2</ecNumber>
    </submittedName>
</protein>
<dbReference type="Pfam" id="PF01370">
    <property type="entry name" value="Epimerase"/>
    <property type="match status" value="1"/>
</dbReference>
<dbReference type="SUPFAM" id="SSF51735">
    <property type="entry name" value="NAD(P)-binding Rossmann-fold domains"/>
    <property type="match status" value="1"/>
</dbReference>
<dbReference type="Gene3D" id="3.90.25.10">
    <property type="entry name" value="UDP-galactose 4-epimerase, domain 1"/>
    <property type="match status" value="1"/>
</dbReference>
<keyword evidence="2" id="KW-1133">Transmembrane helix</keyword>
<evidence type="ECO:0000256" key="1">
    <source>
        <dbReference type="ARBA" id="ARBA00007637"/>
    </source>
</evidence>
<dbReference type="EC" id="5.1.3.2" evidence="4"/>
<dbReference type="GO" id="GO:0003978">
    <property type="term" value="F:UDP-glucose 4-epimerase activity"/>
    <property type="evidence" value="ECO:0007669"/>
    <property type="project" value="UniProtKB-EC"/>
</dbReference>